<dbReference type="EMBL" id="JABTEG010000009">
    <property type="protein sequence ID" value="KAG4304342.1"/>
    <property type="molecule type" value="Genomic_DNA"/>
</dbReference>
<keyword evidence="2" id="KW-1185">Reference proteome</keyword>
<evidence type="ECO:0000313" key="1">
    <source>
        <dbReference type="EMBL" id="KAG4304342.1"/>
    </source>
</evidence>
<reference evidence="1 2" key="1">
    <citation type="journal article" date="2021" name="Commun. Biol.">
        <title>Genomic insights into the host specific adaptation of the Pneumocystis genus.</title>
        <authorList>
            <person name="Cisse O.H."/>
            <person name="Ma L."/>
            <person name="Dekker J.P."/>
            <person name="Khil P.P."/>
            <person name="Youn J.-H."/>
            <person name="Brenchley J.M."/>
            <person name="Blair R."/>
            <person name="Pahar B."/>
            <person name="Chabe M."/>
            <person name="Van Rompay K.K.A."/>
            <person name="Keesler R."/>
            <person name="Sukura A."/>
            <person name="Hirsch V."/>
            <person name="Kutty G."/>
            <person name="Liu Y."/>
            <person name="Peng L."/>
            <person name="Chen J."/>
            <person name="Song J."/>
            <person name="Weissenbacher-Lang C."/>
            <person name="Xu J."/>
            <person name="Upham N.S."/>
            <person name="Stajich J.E."/>
            <person name="Cuomo C.A."/>
            <person name="Cushion M.T."/>
            <person name="Kovacs J.A."/>
        </authorList>
    </citation>
    <scope>NUCLEOTIDE SEQUENCE [LARGE SCALE GENOMIC DNA]</scope>
    <source>
        <strain evidence="1 2">RABM</strain>
    </source>
</reference>
<comment type="caution">
    <text evidence="1">The sequence shown here is derived from an EMBL/GenBank/DDBJ whole genome shotgun (WGS) entry which is preliminary data.</text>
</comment>
<accession>A0ACB7CBA7</accession>
<name>A0ACB7CBA7_9ASCO</name>
<dbReference type="Proteomes" id="UP000768646">
    <property type="component" value="Unassembled WGS sequence"/>
</dbReference>
<evidence type="ECO:0000313" key="2">
    <source>
        <dbReference type="Proteomes" id="UP000768646"/>
    </source>
</evidence>
<organism evidence="1 2">
    <name type="scientific">Pneumocystis oryctolagi</name>
    <dbReference type="NCBI Taxonomy" id="42067"/>
    <lineage>
        <taxon>Eukaryota</taxon>
        <taxon>Fungi</taxon>
        <taxon>Dikarya</taxon>
        <taxon>Ascomycota</taxon>
        <taxon>Taphrinomycotina</taxon>
        <taxon>Pneumocystomycetes</taxon>
        <taxon>Pneumocystaceae</taxon>
        <taxon>Pneumocystis</taxon>
    </lineage>
</organism>
<gene>
    <name evidence="1" type="ORF">PORY_002317</name>
</gene>
<sequence>MKIILEMFNYIFPFHSMPFERKRSRISYNCLKETIGNKKRNNDKGKKVGDEFDNLYFPLNKNPVILTTRPCYFLEEWINVSEKMVPFETTTMFENILISERHNCFRINPMYMEQVQRISEVDFWRKSLIRWFHTRSFHLITKDTAAIATVLLDRCLSIAPIDKWRDISRIGIGCLFIATKLTSDFIVSRKEFLKVCGFKKVNQVSKLDKFERNVLITLDFHIFVDSIYVLENNISEIMLSHKIFKEIKESKRQKIRRLAMSYFDDVFISIRYLAYRSSEIVAACLWLAVIEVLSYPISLLSIVKLVKTNTDRFYAIIKLLCCSSMVQKNFNCNDFDEIRLS</sequence>
<proteinExistence type="predicted"/>
<protein>
    <submittedName>
        <fullName evidence="1">Uncharacterized protein</fullName>
    </submittedName>
</protein>